<dbReference type="GO" id="GO:0047931">
    <property type="term" value="F:glucosamine kinase activity"/>
    <property type="evidence" value="ECO:0007669"/>
    <property type="project" value="UniProtKB-EC"/>
</dbReference>
<reference evidence="2 3" key="1">
    <citation type="submission" date="2017-05" db="EMBL/GenBank/DDBJ databases">
        <authorList>
            <person name="Song R."/>
            <person name="Chenine A.L."/>
            <person name="Ruprecht R.M."/>
        </authorList>
    </citation>
    <scope>NUCLEOTIDE SEQUENCE [LARGE SCALE GENOMIC DNA]</scope>
    <source>
        <strain evidence="2 3">CECT 8663</strain>
    </source>
</reference>
<organism evidence="2 3">
    <name type="scientific">Pelagimonas varians</name>
    <dbReference type="NCBI Taxonomy" id="696760"/>
    <lineage>
        <taxon>Bacteria</taxon>
        <taxon>Pseudomonadati</taxon>
        <taxon>Pseudomonadota</taxon>
        <taxon>Alphaproteobacteria</taxon>
        <taxon>Rhodobacterales</taxon>
        <taxon>Roseobacteraceae</taxon>
        <taxon>Pelagimonas</taxon>
    </lineage>
</organism>
<dbReference type="CDD" id="cd24082">
    <property type="entry name" value="ASKHA_NBD_GspK-like"/>
    <property type="match status" value="1"/>
</dbReference>
<dbReference type="InterPro" id="IPR002731">
    <property type="entry name" value="ATPase_BadF"/>
</dbReference>
<dbReference type="SUPFAM" id="SSF53067">
    <property type="entry name" value="Actin-like ATPase domain"/>
    <property type="match status" value="2"/>
</dbReference>
<keyword evidence="2" id="KW-0808">Transferase</keyword>
<proteinExistence type="predicted"/>
<dbReference type="EC" id="2.7.1.8" evidence="2"/>
<feature type="domain" description="ATPase BadF/BadG/BcrA/BcrD type" evidence="1">
    <location>
        <begin position="10"/>
        <end position="255"/>
    </location>
</feature>
<dbReference type="PANTHER" id="PTHR43190:SF3">
    <property type="entry name" value="N-ACETYL-D-GLUCOSAMINE KINASE"/>
    <property type="match status" value="1"/>
</dbReference>
<dbReference type="InterPro" id="IPR052519">
    <property type="entry name" value="Euk-type_GlcNAc_Kinase"/>
</dbReference>
<gene>
    <name evidence="2" type="primary">gspK</name>
    <name evidence="2" type="ORF">PEV8663_02544</name>
</gene>
<evidence type="ECO:0000313" key="2">
    <source>
        <dbReference type="EMBL" id="SMX42946.1"/>
    </source>
</evidence>
<keyword evidence="3" id="KW-1185">Reference proteome</keyword>
<accession>A0A238KLP3</accession>
<dbReference type="Gene3D" id="3.30.420.40">
    <property type="match status" value="2"/>
</dbReference>
<dbReference type="Pfam" id="PF01869">
    <property type="entry name" value="BcrAD_BadFG"/>
    <property type="match status" value="1"/>
</dbReference>
<dbReference type="InterPro" id="IPR043129">
    <property type="entry name" value="ATPase_NBD"/>
</dbReference>
<dbReference type="Proteomes" id="UP000220836">
    <property type="component" value="Unassembled WGS sequence"/>
</dbReference>
<dbReference type="RefSeq" id="WP_097805023.1">
    <property type="nucleotide sequence ID" value="NZ_FXYH01000008.1"/>
</dbReference>
<evidence type="ECO:0000259" key="1">
    <source>
        <dbReference type="Pfam" id="PF01869"/>
    </source>
</evidence>
<dbReference type="PANTHER" id="PTHR43190">
    <property type="entry name" value="N-ACETYL-D-GLUCOSAMINE KINASE"/>
    <property type="match status" value="1"/>
</dbReference>
<dbReference type="AlphaFoldDB" id="A0A238KLP3"/>
<protein>
    <submittedName>
        <fullName evidence="2">Glucosamine kinase GspK</fullName>
        <ecNumber evidence="2">2.7.1.8</ecNumber>
    </submittedName>
</protein>
<evidence type="ECO:0000313" key="3">
    <source>
        <dbReference type="Proteomes" id="UP000220836"/>
    </source>
</evidence>
<dbReference type="OrthoDB" id="63487at2"/>
<name>A0A238KLP3_9RHOB</name>
<sequence length="290" mass="30001">MTRPPDIIAIDGGGTRCRVSCEIAGQRHTYESGSCNVTSDMDGAAQQILDGLDGLAEVISLDASKLHSVPAYLGLAGVTGPSKASEVAGRLPFSQVRIEEDRVAAARGALGLGNGALIHCGTGSFQVVQTDGHPRFAGGWGARLGDEASAQWVGRMALSATLNARDQLTPHTDLTTALLAQFGGTTGIVEFAAKASASDLGTIAPDVTAAGEAGDAIARTILEDGANWLTFAIKRLGWAAPMPITFTGGIAPCYARYFHEDLQDVLAPAFGTPLDGAIALAYDFKKELMG</sequence>
<dbReference type="EMBL" id="FXYH01000008">
    <property type="protein sequence ID" value="SMX42946.1"/>
    <property type="molecule type" value="Genomic_DNA"/>
</dbReference>
<keyword evidence="2" id="KW-0418">Kinase</keyword>